<feature type="transmembrane region" description="Helical" evidence="1">
    <location>
        <begin position="60"/>
        <end position="79"/>
    </location>
</feature>
<keyword evidence="1" id="KW-1133">Transmembrane helix</keyword>
<proteinExistence type="predicted"/>
<dbReference type="Pfam" id="PF04307">
    <property type="entry name" value="YdjM"/>
    <property type="match status" value="1"/>
</dbReference>
<keyword evidence="2" id="KW-0378">Hydrolase</keyword>
<gene>
    <name evidence="2" type="ORF">SAMN05444422_10631</name>
</gene>
<sequence>MWPWEHALVGYLAYSLCCHAFHRESPGGLEAFAVVVASVLPDLIDKPLAWEFGVFESGYALGHSIFVAVPLAIVVGSLARAWGRSRAGLAFGLGYLLHLPADVVDGYVRGGYLEFGIVLWPVAPVETPPTAAPAGFLSEFSRLFAGYREQLLAGELSTYLWLQFGIVVLTALLWLYDGAPVARECLAGGKRTLVSLGSSIRGLRERRER</sequence>
<dbReference type="GO" id="GO:0016787">
    <property type="term" value="F:hydrolase activity"/>
    <property type="evidence" value="ECO:0007669"/>
    <property type="project" value="UniProtKB-KW"/>
</dbReference>
<keyword evidence="3" id="KW-1185">Reference proteome</keyword>
<organism evidence="2 3">
    <name type="scientific">Natronobacterium haloterrestre</name>
    <name type="common">Halobiforma haloterrestris</name>
    <dbReference type="NCBI Taxonomy" id="148448"/>
    <lineage>
        <taxon>Archaea</taxon>
        <taxon>Methanobacteriati</taxon>
        <taxon>Methanobacteriota</taxon>
        <taxon>Stenosarchaea group</taxon>
        <taxon>Halobacteria</taxon>
        <taxon>Halobacteriales</taxon>
        <taxon>Natrialbaceae</taxon>
        <taxon>Natronobacterium</taxon>
    </lineage>
</organism>
<feature type="transmembrane region" description="Helical" evidence="1">
    <location>
        <begin position="158"/>
        <end position="176"/>
    </location>
</feature>
<dbReference type="AlphaFoldDB" id="A0A1I1HTL8"/>
<reference evidence="3" key="1">
    <citation type="submission" date="2016-10" db="EMBL/GenBank/DDBJ databases">
        <authorList>
            <person name="Varghese N."/>
            <person name="Submissions S."/>
        </authorList>
    </citation>
    <scope>NUCLEOTIDE SEQUENCE [LARGE SCALE GENOMIC DNA]</scope>
    <source>
        <strain evidence="3">DSM 13078</strain>
    </source>
</reference>
<keyword evidence="1" id="KW-0812">Transmembrane</keyword>
<dbReference type="Proteomes" id="UP000199161">
    <property type="component" value="Unassembled WGS sequence"/>
</dbReference>
<dbReference type="EMBL" id="FOKW01000006">
    <property type="protein sequence ID" value="SFC24330.1"/>
    <property type="molecule type" value="Genomic_DNA"/>
</dbReference>
<name>A0A1I1HTL8_NATHA</name>
<evidence type="ECO:0000313" key="2">
    <source>
        <dbReference type="EMBL" id="SFC24330.1"/>
    </source>
</evidence>
<protein>
    <submittedName>
        <fullName evidence="2">LexA-binding, inner membrane-associated putative hydrolase</fullName>
    </submittedName>
</protein>
<keyword evidence="1" id="KW-0472">Membrane</keyword>
<evidence type="ECO:0000256" key="1">
    <source>
        <dbReference type="SAM" id="Phobius"/>
    </source>
</evidence>
<evidence type="ECO:0000313" key="3">
    <source>
        <dbReference type="Proteomes" id="UP000199161"/>
    </source>
</evidence>
<accession>A0A1I1HTL8</accession>
<dbReference type="OrthoDB" id="206308at2157"/>
<dbReference type="RefSeq" id="WP_089788386.1">
    <property type="nucleotide sequence ID" value="NZ_FOKW01000006.1"/>
</dbReference>
<dbReference type="InterPro" id="IPR007404">
    <property type="entry name" value="YdjM-like"/>
</dbReference>